<evidence type="ECO:0000259" key="6">
    <source>
        <dbReference type="PROSITE" id="PS50011"/>
    </source>
</evidence>
<evidence type="ECO:0000256" key="4">
    <source>
        <dbReference type="ARBA" id="ARBA00022840"/>
    </source>
</evidence>
<protein>
    <submittedName>
        <fullName evidence="7">Serine/threonine protein kinase</fullName>
    </submittedName>
</protein>
<evidence type="ECO:0000256" key="3">
    <source>
        <dbReference type="ARBA" id="ARBA00022777"/>
    </source>
</evidence>
<name>A0ABV6DPV8_9BACL</name>
<evidence type="ECO:0000313" key="7">
    <source>
        <dbReference type="EMBL" id="MFC0214689.1"/>
    </source>
</evidence>
<gene>
    <name evidence="7" type="ORF">ACFFK0_19980</name>
</gene>
<dbReference type="SMART" id="SM00220">
    <property type="entry name" value="S_TKc"/>
    <property type="match status" value="1"/>
</dbReference>
<keyword evidence="4 5" id="KW-0067">ATP-binding</keyword>
<organism evidence="7 8">
    <name type="scientific">Paenibacillus chartarius</name>
    <dbReference type="NCBI Taxonomy" id="747481"/>
    <lineage>
        <taxon>Bacteria</taxon>
        <taxon>Bacillati</taxon>
        <taxon>Bacillota</taxon>
        <taxon>Bacilli</taxon>
        <taxon>Bacillales</taxon>
        <taxon>Paenibacillaceae</taxon>
        <taxon>Paenibacillus</taxon>
    </lineage>
</organism>
<dbReference type="Gene3D" id="1.10.510.10">
    <property type="entry name" value="Transferase(Phosphotransferase) domain 1"/>
    <property type="match status" value="1"/>
</dbReference>
<reference evidence="7 8" key="1">
    <citation type="submission" date="2024-09" db="EMBL/GenBank/DDBJ databases">
        <authorList>
            <person name="Sun Q."/>
            <person name="Mori K."/>
        </authorList>
    </citation>
    <scope>NUCLEOTIDE SEQUENCE [LARGE SCALE GENOMIC DNA]</scope>
    <source>
        <strain evidence="7 8">CCM 7759</strain>
    </source>
</reference>
<evidence type="ECO:0000256" key="5">
    <source>
        <dbReference type="PROSITE-ProRule" id="PRU10141"/>
    </source>
</evidence>
<dbReference type="SUPFAM" id="SSF52540">
    <property type="entry name" value="P-loop containing nucleoside triphosphate hydrolases"/>
    <property type="match status" value="1"/>
</dbReference>
<dbReference type="EMBL" id="JBHLWN010000077">
    <property type="protein sequence ID" value="MFC0214689.1"/>
    <property type="molecule type" value="Genomic_DNA"/>
</dbReference>
<dbReference type="InterPro" id="IPR017441">
    <property type="entry name" value="Protein_kinase_ATP_BS"/>
</dbReference>
<dbReference type="InterPro" id="IPR000719">
    <property type="entry name" value="Prot_kinase_dom"/>
</dbReference>
<dbReference type="Gene3D" id="3.40.50.300">
    <property type="entry name" value="P-loop containing nucleotide triphosphate hydrolases"/>
    <property type="match status" value="1"/>
</dbReference>
<accession>A0ABV6DPV8</accession>
<dbReference type="GO" id="GO:0004674">
    <property type="term" value="F:protein serine/threonine kinase activity"/>
    <property type="evidence" value="ECO:0007669"/>
    <property type="project" value="UniProtKB-KW"/>
</dbReference>
<dbReference type="RefSeq" id="WP_377472098.1">
    <property type="nucleotide sequence ID" value="NZ_JBHLWN010000077.1"/>
</dbReference>
<dbReference type="InterPro" id="IPR011009">
    <property type="entry name" value="Kinase-like_dom_sf"/>
</dbReference>
<proteinExistence type="predicted"/>
<dbReference type="InterPro" id="IPR027417">
    <property type="entry name" value="P-loop_NTPase"/>
</dbReference>
<keyword evidence="3 7" id="KW-0418">Kinase</keyword>
<keyword evidence="7" id="KW-0723">Serine/threonine-protein kinase</keyword>
<dbReference type="Gene3D" id="3.30.200.20">
    <property type="entry name" value="Phosphorylase Kinase, domain 1"/>
    <property type="match status" value="1"/>
</dbReference>
<keyword evidence="2 5" id="KW-0547">Nucleotide-binding</keyword>
<dbReference type="CDD" id="cd14014">
    <property type="entry name" value="STKc_PknB_like"/>
    <property type="match status" value="1"/>
</dbReference>
<dbReference type="PANTHER" id="PTHR43289:SF34">
    <property type="entry name" value="SERINE_THREONINE-PROTEIN KINASE YBDM-RELATED"/>
    <property type="match status" value="1"/>
</dbReference>
<sequence length="530" mass="58678">MRHISTRQTGDLVNGRYRIVRLIGEGGMGRVFEAEDLRLPGKRWAIKETTPMLGDSADFLREAQLLAGLQHPLLPQIVDYEAPSVPGGSYIVVMEFVPGMTLESVMQQSRRALREESVVSIGMQLCSVLTYLHNQPEPIVFRDIKPGNIMIDEHGRIKLIDFGIARRFKPDRTADTVPLGTVGFASPEQLRGEQTDPRSDLYSLGAVLYYLLSGGQYAAMTGKPLAVLRSDLNPSLLGTVDRLLAAEPADRPQHAAQVMDMLRQAGRRKPLETVALYGGADRPERRPLTKVIVVGGLYAGAGATFASFALSHALEDAHVRHAVAEFPPFGSDHYALLDGERKAPRGYRFLSELLLAGDRRQAAEWRSGYTTYLPSHPTLSCESWNEELTGEWMSLFQNSVVIVDIGHHWRQRSLAPLLARADERIVVVDPSPGKLQRSEVRAVLQQLDEQGKSGAAITWLANRDARSARRSEWLDMLPGKASVSLPSFDTRCMLEAQWGGSAIPLERKDRKLIASAFTGWIEKKSLVKTG</sequence>
<feature type="binding site" evidence="5">
    <location>
        <position position="47"/>
    </location>
    <ligand>
        <name>ATP</name>
        <dbReference type="ChEBI" id="CHEBI:30616"/>
    </ligand>
</feature>
<dbReference type="Proteomes" id="UP001589776">
    <property type="component" value="Unassembled WGS sequence"/>
</dbReference>
<dbReference type="PROSITE" id="PS00107">
    <property type="entry name" value="PROTEIN_KINASE_ATP"/>
    <property type="match status" value="1"/>
</dbReference>
<comment type="caution">
    <text evidence="7">The sequence shown here is derived from an EMBL/GenBank/DDBJ whole genome shotgun (WGS) entry which is preliminary data.</text>
</comment>
<dbReference type="SUPFAM" id="SSF56112">
    <property type="entry name" value="Protein kinase-like (PK-like)"/>
    <property type="match status" value="1"/>
</dbReference>
<evidence type="ECO:0000256" key="1">
    <source>
        <dbReference type="ARBA" id="ARBA00022679"/>
    </source>
</evidence>
<dbReference type="PANTHER" id="PTHR43289">
    <property type="entry name" value="MITOGEN-ACTIVATED PROTEIN KINASE KINASE KINASE 20-RELATED"/>
    <property type="match status" value="1"/>
</dbReference>
<keyword evidence="8" id="KW-1185">Reference proteome</keyword>
<evidence type="ECO:0000256" key="2">
    <source>
        <dbReference type="ARBA" id="ARBA00022741"/>
    </source>
</evidence>
<dbReference type="Pfam" id="PF00069">
    <property type="entry name" value="Pkinase"/>
    <property type="match status" value="1"/>
</dbReference>
<keyword evidence="1" id="KW-0808">Transferase</keyword>
<evidence type="ECO:0000313" key="8">
    <source>
        <dbReference type="Proteomes" id="UP001589776"/>
    </source>
</evidence>
<dbReference type="PROSITE" id="PS50011">
    <property type="entry name" value="PROTEIN_KINASE_DOM"/>
    <property type="match status" value="1"/>
</dbReference>
<feature type="domain" description="Protein kinase" evidence="6">
    <location>
        <begin position="17"/>
        <end position="262"/>
    </location>
</feature>